<dbReference type="PROSITE" id="PS50157">
    <property type="entry name" value="ZINC_FINGER_C2H2_2"/>
    <property type="match status" value="1"/>
</dbReference>
<dbReference type="InParanoid" id="A0A1S0TEY7"/>
<dbReference type="KEGG" id="loa:LOAG_15831"/>
<proteinExistence type="predicted"/>
<dbReference type="EMBL" id="JH714938">
    <property type="protein sequence ID" value="EFO12702.1"/>
    <property type="molecule type" value="Genomic_DNA"/>
</dbReference>
<dbReference type="RefSeq" id="XP_003151367.1">
    <property type="nucleotide sequence ID" value="XM_003151319.1"/>
</dbReference>
<keyword evidence="2" id="KW-0677">Repeat</keyword>
<evidence type="ECO:0000259" key="7">
    <source>
        <dbReference type="PROSITE" id="PS50157"/>
    </source>
</evidence>
<keyword evidence="1" id="KW-0479">Metal-binding</keyword>
<sequence>MKIHTGKRPFSCQNCAANFTTSGSLRRHTVIHTGNLHRHMRIHDNDRPDSTALSATKLSCRNPIWKNI</sequence>
<evidence type="ECO:0000256" key="2">
    <source>
        <dbReference type="ARBA" id="ARBA00022737"/>
    </source>
</evidence>
<dbReference type="PANTHER" id="PTHR24393:SF34">
    <property type="entry name" value="PR_SET DOMAIN 13"/>
    <property type="match status" value="1"/>
</dbReference>
<evidence type="ECO:0000256" key="4">
    <source>
        <dbReference type="ARBA" id="ARBA00022833"/>
    </source>
</evidence>
<dbReference type="PANTHER" id="PTHR24393">
    <property type="entry name" value="ZINC FINGER PROTEIN"/>
    <property type="match status" value="1"/>
</dbReference>
<dbReference type="AlphaFoldDB" id="A0A1S0TEY7"/>
<evidence type="ECO:0000256" key="1">
    <source>
        <dbReference type="ARBA" id="ARBA00022723"/>
    </source>
</evidence>
<gene>
    <name evidence="8" type="ORF">LOAG_15831</name>
</gene>
<evidence type="ECO:0000256" key="3">
    <source>
        <dbReference type="ARBA" id="ARBA00022771"/>
    </source>
</evidence>
<dbReference type="FunFam" id="3.30.160.60:FF:000264">
    <property type="entry name" value="Zinc finger protein 236"/>
    <property type="match status" value="1"/>
</dbReference>
<evidence type="ECO:0000313" key="8">
    <source>
        <dbReference type="EMBL" id="EFO12702.1"/>
    </source>
</evidence>
<keyword evidence="3 6" id="KW-0863">Zinc-finger</keyword>
<evidence type="ECO:0000256" key="6">
    <source>
        <dbReference type="PROSITE-ProRule" id="PRU00042"/>
    </source>
</evidence>
<dbReference type="GO" id="GO:0008270">
    <property type="term" value="F:zinc ion binding"/>
    <property type="evidence" value="ECO:0007669"/>
    <property type="project" value="UniProtKB-KW"/>
</dbReference>
<dbReference type="PROSITE" id="PS00028">
    <property type="entry name" value="ZINC_FINGER_C2H2_1"/>
    <property type="match status" value="1"/>
</dbReference>
<dbReference type="GO" id="GO:0005634">
    <property type="term" value="C:nucleus"/>
    <property type="evidence" value="ECO:0007669"/>
    <property type="project" value="TreeGrafter"/>
</dbReference>
<dbReference type="OrthoDB" id="9439903at2759"/>
<keyword evidence="5" id="KW-0539">Nucleus</keyword>
<protein>
    <submittedName>
        <fullName evidence="8">Oocyte zinc finger protein XlCOF2</fullName>
    </submittedName>
</protein>
<evidence type="ECO:0000256" key="5">
    <source>
        <dbReference type="ARBA" id="ARBA00023242"/>
    </source>
</evidence>
<dbReference type="InterPro" id="IPR036236">
    <property type="entry name" value="Znf_C2H2_sf"/>
</dbReference>
<organism evidence="8">
    <name type="scientific">Loa loa</name>
    <name type="common">Eye worm</name>
    <name type="synonym">Filaria loa</name>
    <dbReference type="NCBI Taxonomy" id="7209"/>
    <lineage>
        <taxon>Eukaryota</taxon>
        <taxon>Metazoa</taxon>
        <taxon>Ecdysozoa</taxon>
        <taxon>Nematoda</taxon>
        <taxon>Chromadorea</taxon>
        <taxon>Rhabditida</taxon>
        <taxon>Spirurina</taxon>
        <taxon>Spiruromorpha</taxon>
        <taxon>Filarioidea</taxon>
        <taxon>Onchocercidae</taxon>
        <taxon>Loa</taxon>
    </lineage>
</organism>
<feature type="domain" description="C2H2-type" evidence="7">
    <location>
        <begin position="10"/>
        <end position="37"/>
    </location>
</feature>
<dbReference type="SUPFAM" id="SSF57667">
    <property type="entry name" value="beta-beta-alpha zinc fingers"/>
    <property type="match status" value="1"/>
</dbReference>
<accession>A0A1S0TEY7</accession>
<keyword evidence="4" id="KW-0862">Zinc</keyword>
<reference evidence="8" key="1">
    <citation type="submission" date="2012-04" db="EMBL/GenBank/DDBJ databases">
        <title>The Genome Sequence of Loa loa.</title>
        <authorList>
            <consortium name="The Broad Institute Genome Sequencing Platform"/>
            <consortium name="Broad Institute Genome Sequencing Center for Infectious Disease"/>
            <person name="Nutman T.B."/>
            <person name="Fink D.L."/>
            <person name="Russ C."/>
            <person name="Young S."/>
            <person name="Zeng Q."/>
            <person name="Gargeya S."/>
            <person name="Alvarado L."/>
            <person name="Berlin A."/>
            <person name="Chapman S.B."/>
            <person name="Chen Z."/>
            <person name="Freedman E."/>
            <person name="Gellesch M."/>
            <person name="Goldberg J."/>
            <person name="Griggs A."/>
            <person name="Gujja S."/>
            <person name="Heilman E.R."/>
            <person name="Heiman D."/>
            <person name="Howarth C."/>
            <person name="Mehta T."/>
            <person name="Neiman D."/>
            <person name="Pearson M."/>
            <person name="Roberts A."/>
            <person name="Saif S."/>
            <person name="Shea T."/>
            <person name="Shenoy N."/>
            <person name="Sisk P."/>
            <person name="Stolte C."/>
            <person name="Sykes S."/>
            <person name="White J."/>
            <person name="Yandava C."/>
            <person name="Haas B."/>
            <person name="Henn M.R."/>
            <person name="Nusbaum C."/>
            <person name="Birren B."/>
        </authorList>
    </citation>
    <scope>NUCLEOTIDE SEQUENCE [LARGE SCALE GENOMIC DNA]</scope>
</reference>
<dbReference type="InterPro" id="IPR013087">
    <property type="entry name" value="Znf_C2H2_type"/>
</dbReference>
<dbReference type="Gene3D" id="3.30.160.60">
    <property type="entry name" value="Classic Zinc Finger"/>
    <property type="match status" value="1"/>
</dbReference>
<dbReference type="CTD" id="9953325"/>
<dbReference type="GeneID" id="9953325"/>
<name>A0A1S0TEY7_LOALO</name>
<dbReference type="GO" id="GO:0000978">
    <property type="term" value="F:RNA polymerase II cis-regulatory region sequence-specific DNA binding"/>
    <property type="evidence" value="ECO:0007669"/>
    <property type="project" value="TreeGrafter"/>
</dbReference>
<dbReference type="GO" id="GO:0001228">
    <property type="term" value="F:DNA-binding transcription activator activity, RNA polymerase II-specific"/>
    <property type="evidence" value="ECO:0007669"/>
    <property type="project" value="TreeGrafter"/>
</dbReference>